<feature type="compositionally biased region" description="Low complexity" evidence="1">
    <location>
        <begin position="39"/>
        <end position="77"/>
    </location>
</feature>
<proteinExistence type="predicted"/>
<evidence type="ECO:0000256" key="2">
    <source>
        <dbReference type="SAM" id="SignalP"/>
    </source>
</evidence>
<keyword evidence="4" id="KW-1185">Reference proteome</keyword>
<evidence type="ECO:0000313" key="4">
    <source>
        <dbReference type="Proteomes" id="UP000190102"/>
    </source>
</evidence>
<feature type="region of interest" description="Disordered" evidence="1">
    <location>
        <begin position="34"/>
        <end position="77"/>
    </location>
</feature>
<reference evidence="4" key="1">
    <citation type="submission" date="2017-02" db="EMBL/GenBank/DDBJ databases">
        <authorList>
            <person name="Varghese N."/>
            <person name="Submissions S."/>
        </authorList>
    </citation>
    <scope>NUCLEOTIDE SEQUENCE [LARGE SCALE GENOMIC DNA]</scope>
    <source>
        <strain evidence="4">ATCC BAA-34</strain>
    </source>
</reference>
<keyword evidence="2" id="KW-0732">Signal</keyword>
<feature type="signal peptide" evidence="2">
    <location>
        <begin position="1"/>
        <end position="22"/>
    </location>
</feature>
<sequence length="541" mass="60386">MKKLAWLALSASVLALPTVTTAGTFGKMLGGFKQLQGGSDTQQQSAPPSSSSKNTKSRSSSQPEPSTASPSPTATVSENTVAVPRLHADHPAIAWKIGDPVQVFEKGKWYTGTVANLNYDKRPLTVRMELFTDLRWWPWNEIKPVDGYSYTMLPAQSTQGTEDAWKAGDQVELQIFWGNRFNWAPGVVLSTDGDNYYIYAPDGTGKNEKYFWKHKNQVRNAGSAKVGWQTTQPDPNRLVQQYQDEVSKRGCSFGEPNQIYLNWAFLWDYDHSFNFEDIMPRLKAKDLKSVLTGYECYAKARQNFPELPVSAPNKGNSIVGRYDVQAQLIAKHKEIIRSAVNRYLQNVVQPVARGESQISGDWVPRPLALTNGFDLLKQNIVNKLAEYKELGDVVGAQPSIDWNEIKKMYDTGVADMNTKIAASSPGLQQVNGYRMPFSSHNATIEKKASAYALKQFPKAKILATATSRTDMEIIKTNLGIPQYRYLYAAALVKHPDYRSCFKYTVRYKEDYAGGGKYAAGIIDKGPGHISPTAIEEFTRCP</sequence>
<organism evidence="3 4">
    <name type="scientific">Trichlorobacter thiogenes</name>
    <dbReference type="NCBI Taxonomy" id="115783"/>
    <lineage>
        <taxon>Bacteria</taxon>
        <taxon>Pseudomonadati</taxon>
        <taxon>Thermodesulfobacteriota</taxon>
        <taxon>Desulfuromonadia</taxon>
        <taxon>Geobacterales</taxon>
        <taxon>Geobacteraceae</taxon>
        <taxon>Trichlorobacter</taxon>
    </lineage>
</organism>
<feature type="chain" id="PRO_5013250487" evidence="2">
    <location>
        <begin position="23"/>
        <end position="541"/>
    </location>
</feature>
<dbReference type="EMBL" id="FUWR01000008">
    <property type="protein sequence ID" value="SJZ85086.1"/>
    <property type="molecule type" value="Genomic_DNA"/>
</dbReference>
<accession>A0A1T4P1E8</accession>
<evidence type="ECO:0000256" key="1">
    <source>
        <dbReference type="SAM" id="MobiDB-lite"/>
    </source>
</evidence>
<protein>
    <submittedName>
        <fullName evidence="3">Uncharacterized protein</fullName>
    </submittedName>
</protein>
<gene>
    <name evidence="3" type="ORF">SAMN02745119_01818</name>
</gene>
<evidence type="ECO:0000313" key="3">
    <source>
        <dbReference type="EMBL" id="SJZ85086.1"/>
    </source>
</evidence>
<dbReference type="AlphaFoldDB" id="A0A1T4P1E8"/>
<name>A0A1T4P1E8_9BACT</name>
<dbReference type="Proteomes" id="UP000190102">
    <property type="component" value="Unassembled WGS sequence"/>
</dbReference>